<dbReference type="PIRSF" id="PIRSF001220">
    <property type="entry name" value="L-ASNase_gatD"/>
    <property type="match status" value="1"/>
</dbReference>
<accession>A0A0G0QU19</accession>
<evidence type="ECO:0000313" key="5">
    <source>
        <dbReference type="Proteomes" id="UP000033935"/>
    </source>
</evidence>
<dbReference type="InterPro" id="IPR036152">
    <property type="entry name" value="Asp/glu_Ase-like_sf"/>
</dbReference>
<sequence>MLKQTRDHNFLSITLNRQISPDFLEQKIEQKTYSTMVQTRVNLLSVQKTIRIVLHNLSLCKRNNMQTQQERHEAQMKAVMPFASMEDLPESVLDEIAQLSPHLPVVFILYYGGTIGMNKSRNAFNRIVYGPTDDAKKLLEPLEVKGLKEKIQVIWVPVYKKAIDSTNGRWVHWVSIGNAIKLLYDKATGFVICGGTDTMAHMIAAMRFMFPNIGKPIVATGSQVAMVDLGDDGTNNLYFAITAAASDLSGPFLMFGDDLMDGMRVHKVKHTRRQAFACPTQYIVGHYDDQLRIYPHATRRNPIVTSKRLIYKPYFREGIKIVKISPATPSESILHDANDSTCSAMLIITFGAGNVRDEDIVEEVPSHIDCLWQLYQRRYPVVLGSSMMDGVVDSHYETGTKAVSDKEGEGNAISAGSTTGPLLEVKCMVALAQAWDQTSKMLDYNKFRASMERDHIGELT</sequence>
<dbReference type="PIRSF" id="PIRSF500176">
    <property type="entry name" value="L_ASNase"/>
    <property type="match status" value="1"/>
</dbReference>
<dbReference type="AlphaFoldDB" id="A0A0G0QU19"/>
<feature type="binding site" evidence="2">
    <location>
        <begin position="196"/>
        <end position="197"/>
    </location>
    <ligand>
        <name>substrate</name>
    </ligand>
</feature>
<dbReference type="PROSITE" id="PS51732">
    <property type="entry name" value="ASN_GLN_ASE_3"/>
    <property type="match status" value="1"/>
</dbReference>
<dbReference type="SMART" id="SM00870">
    <property type="entry name" value="Asparaginase"/>
    <property type="match status" value="1"/>
</dbReference>
<feature type="active site" description="O-isoaspartyl threonine intermediate" evidence="1">
    <location>
        <position position="114"/>
    </location>
</feature>
<comment type="caution">
    <text evidence="4">The sequence shown here is derived from an EMBL/GenBank/DDBJ whole genome shotgun (WGS) entry which is preliminary data.</text>
</comment>
<dbReference type="SFLD" id="SFLDS00057">
    <property type="entry name" value="Glutaminase/Asparaginase"/>
    <property type="match status" value="1"/>
</dbReference>
<evidence type="ECO:0000313" key="4">
    <source>
        <dbReference type="EMBL" id="KKR05097.1"/>
    </source>
</evidence>
<organism evidence="4 5">
    <name type="scientific">Candidatus Uhrbacteria bacterium GW2011_GWF2_39_13</name>
    <dbReference type="NCBI Taxonomy" id="1618995"/>
    <lineage>
        <taxon>Bacteria</taxon>
        <taxon>Candidatus Uhriibacteriota</taxon>
    </lineage>
</organism>
<evidence type="ECO:0000259" key="3">
    <source>
        <dbReference type="Pfam" id="PF00710"/>
    </source>
</evidence>
<dbReference type="Pfam" id="PF00710">
    <property type="entry name" value="Asparaginase"/>
    <property type="match status" value="1"/>
</dbReference>
<dbReference type="InterPro" id="IPR006034">
    <property type="entry name" value="Asparaginase/glutaminase-like"/>
</dbReference>
<dbReference type="EMBL" id="LBWG01000001">
    <property type="protein sequence ID" value="KKR05097.1"/>
    <property type="molecule type" value="Genomic_DNA"/>
</dbReference>
<dbReference type="PANTHER" id="PTHR11707">
    <property type="entry name" value="L-ASPARAGINASE"/>
    <property type="match status" value="1"/>
</dbReference>
<dbReference type="Gene3D" id="3.40.50.1170">
    <property type="entry name" value="L-asparaginase, N-terminal domain"/>
    <property type="match status" value="1"/>
</dbReference>
<name>A0A0G0QU19_9BACT</name>
<reference evidence="4 5" key="1">
    <citation type="journal article" date="2015" name="Nature">
        <title>rRNA introns, odd ribosomes, and small enigmatic genomes across a large radiation of phyla.</title>
        <authorList>
            <person name="Brown C.T."/>
            <person name="Hug L.A."/>
            <person name="Thomas B.C."/>
            <person name="Sharon I."/>
            <person name="Castelle C.J."/>
            <person name="Singh A."/>
            <person name="Wilkins M.J."/>
            <person name="Williams K.H."/>
            <person name="Banfield J.F."/>
        </authorList>
    </citation>
    <scope>NUCLEOTIDE SEQUENCE [LARGE SCALE GENOMIC DNA]</scope>
</reference>
<proteinExistence type="predicted"/>
<dbReference type="InterPro" id="IPR027473">
    <property type="entry name" value="L-asparaginase_C"/>
</dbReference>
<dbReference type="Gene3D" id="3.40.50.40">
    <property type="match status" value="1"/>
</dbReference>
<dbReference type="Proteomes" id="UP000033935">
    <property type="component" value="Unassembled WGS sequence"/>
</dbReference>
<feature type="binding site" evidence="2">
    <location>
        <position position="165"/>
    </location>
    <ligand>
        <name>substrate</name>
    </ligand>
</feature>
<protein>
    <recommendedName>
        <fullName evidence="3">L-asparaginase N-terminal domain-containing protein</fullName>
    </recommendedName>
</protein>
<dbReference type="GO" id="GO:0004067">
    <property type="term" value="F:asparaginase activity"/>
    <property type="evidence" value="ECO:0007669"/>
    <property type="project" value="UniProtKB-UniRule"/>
</dbReference>
<gene>
    <name evidence="4" type="ORF">UT30_C0001G0056</name>
</gene>
<dbReference type="PANTHER" id="PTHR11707:SF28">
    <property type="entry name" value="60 KDA LYSOPHOSPHOLIPASE"/>
    <property type="match status" value="1"/>
</dbReference>
<feature type="domain" description="L-asparaginase N-terminal" evidence="3">
    <location>
        <begin position="106"/>
        <end position="296"/>
    </location>
</feature>
<evidence type="ECO:0000256" key="1">
    <source>
        <dbReference type="PIRSR" id="PIRSR001220-1"/>
    </source>
</evidence>
<evidence type="ECO:0000256" key="2">
    <source>
        <dbReference type="PIRSR" id="PIRSR001220-2"/>
    </source>
</evidence>
<dbReference type="InterPro" id="IPR037152">
    <property type="entry name" value="L-asparaginase_N_sf"/>
</dbReference>
<dbReference type="InterPro" id="IPR027474">
    <property type="entry name" value="L-asparaginase_N"/>
</dbReference>
<dbReference type="SUPFAM" id="SSF53774">
    <property type="entry name" value="Glutaminase/Asparaginase"/>
    <property type="match status" value="1"/>
</dbReference>